<accession>A0ABW4ZFM6</accession>
<proteinExistence type="predicted"/>
<dbReference type="Proteomes" id="UP001597389">
    <property type="component" value="Unassembled WGS sequence"/>
</dbReference>
<name>A0ABW4ZFM6_9BACT</name>
<evidence type="ECO:0000313" key="2">
    <source>
        <dbReference type="Proteomes" id="UP001597389"/>
    </source>
</evidence>
<organism evidence="1 2">
    <name type="scientific">Rubritalea tangerina</name>
    <dbReference type="NCBI Taxonomy" id="430798"/>
    <lineage>
        <taxon>Bacteria</taxon>
        <taxon>Pseudomonadati</taxon>
        <taxon>Verrucomicrobiota</taxon>
        <taxon>Verrucomicrobiia</taxon>
        <taxon>Verrucomicrobiales</taxon>
        <taxon>Rubritaleaceae</taxon>
        <taxon>Rubritalea</taxon>
    </lineage>
</organism>
<dbReference type="SUPFAM" id="SSF111331">
    <property type="entry name" value="NAD kinase/diacylglycerol kinase-like"/>
    <property type="match status" value="1"/>
</dbReference>
<keyword evidence="2" id="KW-1185">Reference proteome</keyword>
<sequence length="88" mass="9340">MKLACVHSSAPNAVEAFGLLSERYTFVAPEEADAIVVLGGDGMLLHSIHAHRHLGLPFFGMNRGTVGNGTDLSGFSCSPSMRDFSKGF</sequence>
<dbReference type="EMBL" id="JBHUJB010000077">
    <property type="protein sequence ID" value="MFD2160357.1"/>
    <property type="molecule type" value="Genomic_DNA"/>
</dbReference>
<evidence type="ECO:0000313" key="1">
    <source>
        <dbReference type="EMBL" id="MFD2160357.1"/>
    </source>
</evidence>
<comment type="caution">
    <text evidence="1">The sequence shown here is derived from an EMBL/GenBank/DDBJ whole genome shotgun (WGS) entry which is preliminary data.</text>
</comment>
<dbReference type="Gene3D" id="3.40.50.10330">
    <property type="entry name" value="Probable inorganic polyphosphate/atp-NAD kinase, domain 1"/>
    <property type="match status" value="1"/>
</dbReference>
<reference evidence="2" key="1">
    <citation type="journal article" date="2019" name="Int. J. Syst. Evol. Microbiol.">
        <title>The Global Catalogue of Microorganisms (GCM) 10K type strain sequencing project: providing services to taxonomists for standard genome sequencing and annotation.</title>
        <authorList>
            <consortium name="The Broad Institute Genomics Platform"/>
            <consortium name="The Broad Institute Genome Sequencing Center for Infectious Disease"/>
            <person name="Wu L."/>
            <person name="Ma J."/>
        </authorList>
    </citation>
    <scope>NUCLEOTIDE SEQUENCE [LARGE SCALE GENOMIC DNA]</scope>
    <source>
        <strain evidence="2">CCUG 57942</strain>
    </source>
</reference>
<dbReference type="InterPro" id="IPR017438">
    <property type="entry name" value="ATP-NAD_kinase_N"/>
</dbReference>
<protein>
    <recommendedName>
        <fullName evidence="3">NAD(+) kinase</fullName>
    </recommendedName>
</protein>
<evidence type="ECO:0008006" key="3">
    <source>
        <dbReference type="Google" id="ProtNLM"/>
    </source>
</evidence>
<dbReference type="InterPro" id="IPR016064">
    <property type="entry name" value="NAD/diacylglycerol_kinase_sf"/>
</dbReference>
<gene>
    <name evidence="1" type="ORF">ACFSW8_15750</name>
</gene>
<feature type="non-terminal residue" evidence="1">
    <location>
        <position position="88"/>
    </location>
</feature>